<proteinExistence type="inferred from homology"/>
<dbReference type="FunFam" id="1.10.10.10:FF:000001">
    <property type="entry name" value="LysR family transcriptional regulator"/>
    <property type="match status" value="1"/>
</dbReference>
<dbReference type="GO" id="GO:0005829">
    <property type="term" value="C:cytosol"/>
    <property type="evidence" value="ECO:0007669"/>
    <property type="project" value="TreeGrafter"/>
</dbReference>
<dbReference type="RefSeq" id="WP_092362832.1">
    <property type="nucleotide sequence ID" value="NZ_FOIM01000008.1"/>
</dbReference>
<name>A0A1I0FCU0_9FIRM</name>
<dbReference type="SUPFAM" id="SSF53850">
    <property type="entry name" value="Periplasmic binding protein-like II"/>
    <property type="match status" value="1"/>
</dbReference>
<dbReference type="SUPFAM" id="SSF46785">
    <property type="entry name" value="Winged helix' DNA-binding domain"/>
    <property type="match status" value="1"/>
</dbReference>
<dbReference type="AlphaFoldDB" id="A0A1I0FCU0"/>
<organism evidence="6 7">
    <name type="scientific">Enterocloster lavalensis</name>
    <dbReference type="NCBI Taxonomy" id="460384"/>
    <lineage>
        <taxon>Bacteria</taxon>
        <taxon>Bacillati</taxon>
        <taxon>Bacillota</taxon>
        <taxon>Clostridia</taxon>
        <taxon>Lachnospirales</taxon>
        <taxon>Lachnospiraceae</taxon>
        <taxon>Enterocloster</taxon>
    </lineage>
</organism>
<dbReference type="STRING" id="460384.SAMN05216313_10878"/>
<accession>A0A1I0FCU0</accession>
<evidence type="ECO:0000256" key="4">
    <source>
        <dbReference type="ARBA" id="ARBA00023163"/>
    </source>
</evidence>
<dbReference type="PROSITE" id="PS50931">
    <property type="entry name" value="HTH_LYSR"/>
    <property type="match status" value="1"/>
</dbReference>
<dbReference type="InterPro" id="IPR000847">
    <property type="entry name" value="LysR_HTH_N"/>
</dbReference>
<sequence>MKINQMEYFAQVCRLGTITRAAKELHVSQPSVTAAIHEMEKELGVSLFYRRNNKLYLTEEGNFVLDRVVDILKDVERLDRDLKGFVGTKNLIRLGVPLQIGACLLPLLFGKFRKMNPEVKLEIQESGAMDIVRSLLEDQLDMAIVSVDISRQWDVSWTPLYQSEFCFCVAAGHPQSSLDSITFEEACRQPLVAFKEGFYVNERINRQMKECGVTPEILLRTEQLHTVKNLVVHGGCGAFLLKEAVLMDPLIRPVPMNPPMPAQIGVIARRDRPVYSDCRKMLSFIKEEFAGRN</sequence>
<protein>
    <submittedName>
        <fullName evidence="6">DNA-binding transcriptional regulator, LysR family</fullName>
    </submittedName>
</protein>
<dbReference type="Proteomes" id="UP000198508">
    <property type="component" value="Unassembled WGS sequence"/>
</dbReference>
<reference evidence="7" key="1">
    <citation type="submission" date="2016-10" db="EMBL/GenBank/DDBJ databases">
        <authorList>
            <person name="Varghese N."/>
            <person name="Submissions S."/>
        </authorList>
    </citation>
    <scope>NUCLEOTIDE SEQUENCE [LARGE SCALE GENOMIC DNA]</scope>
    <source>
        <strain evidence="7">NLAE-zl-G277</strain>
    </source>
</reference>
<dbReference type="Gene3D" id="3.40.190.290">
    <property type="match status" value="1"/>
</dbReference>
<dbReference type="Pfam" id="PF00126">
    <property type="entry name" value="HTH_1"/>
    <property type="match status" value="1"/>
</dbReference>
<evidence type="ECO:0000259" key="5">
    <source>
        <dbReference type="PROSITE" id="PS50931"/>
    </source>
</evidence>
<dbReference type="InterPro" id="IPR050950">
    <property type="entry name" value="HTH-type_LysR_regulators"/>
</dbReference>
<dbReference type="GO" id="GO:0003700">
    <property type="term" value="F:DNA-binding transcription factor activity"/>
    <property type="evidence" value="ECO:0007669"/>
    <property type="project" value="InterPro"/>
</dbReference>
<evidence type="ECO:0000256" key="2">
    <source>
        <dbReference type="ARBA" id="ARBA00023015"/>
    </source>
</evidence>
<gene>
    <name evidence="6" type="ORF">SAMN05216313_10878</name>
</gene>
<dbReference type="CDD" id="cd05466">
    <property type="entry name" value="PBP2_LTTR_substrate"/>
    <property type="match status" value="1"/>
</dbReference>
<evidence type="ECO:0000256" key="3">
    <source>
        <dbReference type="ARBA" id="ARBA00023125"/>
    </source>
</evidence>
<dbReference type="Gene3D" id="1.10.10.10">
    <property type="entry name" value="Winged helix-like DNA-binding domain superfamily/Winged helix DNA-binding domain"/>
    <property type="match status" value="1"/>
</dbReference>
<dbReference type="InterPro" id="IPR005119">
    <property type="entry name" value="LysR_subst-bd"/>
</dbReference>
<evidence type="ECO:0000313" key="6">
    <source>
        <dbReference type="EMBL" id="SET55015.1"/>
    </source>
</evidence>
<keyword evidence="2" id="KW-0805">Transcription regulation</keyword>
<dbReference type="InterPro" id="IPR036388">
    <property type="entry name" value="WH-like_DNA-bd_sf"/>
</dbReference>
<keyword evidence="4" id="KW-0804">Transcription</keyword>
<keyword evidence="7" id="KW-1185">Reference proteome</keyword>
<dbReference type="EMBL" id="FOIM01000008">
    <property type="protein sequence ID" value="SET55015.1"/>
    <property type="molecule type" value="Genomic_DNA"/>
</dbReference>
<feature type="domain" description="HTH lysR-type" evidence="5">
    <location>
        <begin position="1"/>
        <end position="58"/>
    </location>
</feature>
<dbReference type="PANTHER" id="PTHR30419">
    <property type="entry name" value="HTH-TYPE TRANSCRIPTIONAL REGULATOR YBHD"/>
    <property type="match status" value="1"/>
</dbReference>
<evidence type="ECO:0000256" key="1">
    <source>
        <dbReference type="ARBA" id="ARBA00009437"/>
    </source>
</evidence>
<dbReference type="GO" id="GO:0003677">
    <property type="term" value="F:DNA binding"/>
    <property type="evidence" value="ECO:0007669"/>
    <property type="project" value="UniProtKB-KW"/>
</dbReference>
<evidence type="ECO:0000313" key="7">
    <source>
        <dbReference type="Proteomes" id="UP000198508"/>
    </source>
</evidence>
<keyword evidence="3 6" id="KW-0238">DNA-binding</keyword>
<comment type="similarity">
    <text evidence="1">Belongs to the LysR transcriptional regulatory family.</text>
</comment>
<dbReference type="Pfam" id="PF03466">
    <property type="entry name" value="LysR_substrate"/>
    <property type="match status" value="1"/>
</dbReference>
<dbReference type="InterPro" id="IPR036390">
    <property type="entry name" value="WH_DNA-bd_sf"/>
</dbReference>
<dbReference type="PRINTS" id="PR00039">
    <property type="entry name" value="HTHLYSR"/>
</dbReference>